<keyword evidence="3" id="KW-1185">Reference proteome</keyword>
<dbReference type="Proteomes" id="UP000631114">
    <property type="component" value="Unassembled WGS sequence"/>
</dbReference>
<accession>A0A835HBR2</accession>
<dbReference type="AlphaFoldDB" id="A0A835HBR2"/>
<proteinExistence type="predicted"/>
<evidence type="ECO:0000313" key="3">
    <source>
        <dbReference type="Proteomes" id="UP000631114"/>
    </source>
</evidence>
<evidence type="ECO:0000256" key="1">
    <source>
        <dbReference type="SAM" id="SignalP"/>
    </source>
</evidence>
<protein>
    <recommendedName>
        <fullName evidence="4">Secreted protein</fullName>
    </recommendedName>
</protein>
<name>A0A835HBR2_9MAGN</name>
<feature type="non-terminal residue" evidence="2">
    <location>
        <position position="118"/>
    </location>
</feature>
<dbReference type="OrthoDB" id="5835829at2759"/>
<evidence type="ECO:0000313" key="2">
    <source>
        <dbReference type="EMBL" id="KAF9596376.1"/>
    </source>
</evidence>
<sequence>MITMLLLHLRLVSLFLFQCLCGAHEGQGLHIRAVDGIFHVLLSFLPVSSPPVVSAYQDHSTSESVEISFSMQKKIITKEHRNECLDVMGRIFGDGPRWSLAELFRVRCAVAAPYVVPY</sequence>
<feature type="chain" id="PRO_5032389087" description="Secreted protein" evidence="1">
    <location>
        <begin position="23"/>
        <end position="118"/>
    </location>
</feature>
<keyword evidence="1" id="KW-0732">Signal</keyword>
<comment type="caution">
    <text evidence="2">The sequence shown here is derived from an EMBL/GenBank/DDBJ whole genome shotgun (WGS) entry which is preliminary data.</text>
</comment>
<organism evidence="2 3">
    <name type="scientific">Coptis chinensis</name>
    <dbReference type="NCBI Taxonomy" id="261450"/>
    <lineage>
        <taxon>Eukaryota</taxon>
        <taxon>Viridiplantae</taxon>
        <taxon>Streptophyta</taxon>
        <taxon>Embryophyta</taxon>
        <taxon>Tracheophyta</taxon>
        <taxon>Spermatophyta</taxon>
        <taxon>Magnoliopsida</taxon>
        <taxon>Ranunculales</taxon>
        <taxon>Ranunculaceae</taxon>
        <taxon>Coptidoideae</taxon>
        <taxon>Coptis</taxon>
    </lineage>
</organism>
<feature type="signal peptide" evidence="1">
    <location>
        <begin position="1"/>
        <end position="22"/>
    </location>
</feature>
<dbReference type="EMBL" id="JADFTS010000007">
    <property type="protein sequence ID" value="KAF9596376.1"/>
    <property type="molecule type" value="Genomic_DNA"/>
</dbReference>
<evidence type="ECO:0008006" key="4">
    <source>
        <dbReference type="Google" id="ProtNLM"/>
    </source>
</evidence>
<reference evidence="2 3" key="1">
    <citation type="submission" date="2020-10" db="EMBL/GenBank/DDBJ databases">
        <title>The Coptis chinensis genome and diversification of protoberbering-type alkaloids.</title>
        <authorList>
            <person name="Wang B."/>
            <person name="Shu S."/>
            <person name="Song C."/>
            <person name="Liu Y."/>
        </authorList>
    </citation>
    <scope>NUCLEOTIDE SEQUENCE [LARGE SCALE GENOMIC DNA]</scope>
    <source>
        <strain evidence="2">HL-2020</strain>
        <tissue evidence="2">Leaf</tissue>
    </source>
</reference>
<gene>
    <name evidence="2" type="ORF">IFM89_009724</name>
</gene>